<accession>A0A1G7W2P4</accession>
<dbReference type="GO" id="GO:0009279">
    <property type="term" value="C:cell outer membrane"/>
    <property type="evidence" value="ECO:0007669"/>
    <property type="project" value="UniProtKB-SubCell"/>
</dbReference>
<dbReference type="Proteomes" id="UP000198607">
    <property type="component" value="Unassembled WGS sequence"/>
</dbReference>
<dbReference type="Gene3D" id="3.30.1330.60">
    <property type="entry name" value="OmpA-like domain"/>
    <property type="match status" value="1"/>
</dbReference>
<keyword evidence="3" id="KW-0998">Cell outer membrane</keyword>
<proteinExistence type="predicted"/>
<evidence type="ECO:0000313" key="9">
    <source>
        <dbReference type="Proteomes" id="UP000198607"/>
    </source>
</evidence>
<protein>
    <submittedName>
        <fullName evidence="8">Outer membrane protein OmpA</fullName>
    </submittedName>
</protein>
<dbReference type="InterPro" id="IPR036737">
    <property type="entry name" value="OmpA-like_sf"/>
</dbReference>
<dbReference type="PRINTS" id="PR01021">
    <property type="entry name" value="OMPADOMAIN"/>
</dbReference>
<evidence type="ECO:0000256" key="2">
    <source>
        <dbReference type="ARBA" id="ARBA00023136"/>
    </source>
</evidence>
<keyword evidence="6" id="KW-0732">Signal</keyword>
<gene>
    <name evidence="8" type="ORF">SAMN05660652_00392</name>
</gene>
<evidence type="ECO:0000256" key="5">
    <source>
        <dbReference type="SAM" id="MobiDB-lite"/>
    </source>
</evidence>
<feature type="compositionally biased region" description="Low complexity" evidence="5">
    <location>
        <begin position="85"/>
        <end position="114"/>
    </location>
</feature>
<dbReference type="SUPFAM" id="SSF103088">
    <property type="entry name" value="OmpA-like"/>
    <property type="match status" value="1"/>
</dbReference>
<dbReference type="OrthoDB" id="9782229at2"/>
<dbReference type="InterPro" id="IPR006664">
    <property type="entry name" value="OMP_bac"/>
</dbReference>
<dbReference type="PANTHER" id="PTHR30329">
    <property type="entry name" value="STATOR ELEMENT OF FLAGELLAR MOTOR COMPLEX"/>
    <property type="match status" value="1"/>
</dbReference>
<dbReference type="CDD" id="cd07185">
    <property type="entry name" value="OmpA_C-like"/>
    <property type="match status" value="1"/>
</dbReference>
<dbReference type="InterPro" id="IPR050330">
    <property type="entry name" value="Bact_OuterMem_StrucFunc"/>
</dbReference>
<dbReference type="RefSeq" id="WP_091932538.1">
    <property type="nucleotide sequence ID" value="NZ_FNCY01000001.1"/>
</dbReference>
<evidence type="ECO:0000256" key="4">
    <source>
        <dbReference type="PROSITE-ProRule" id="PRU00473"/>
    </source>
</evidence>
<feature type="signal peptide" evidence="6">
    <location>
        <begin position="1"/>
        <end position="24"/>
    </location>
</feature>
<dbReference type="STRING" id="83767.SAMN05660652_00392"/>
<name>A0A1G7W2P4_9RHOO</name>
<feature type="region of interest" description="Disordered" evidence="5">
    <location>
        <begin position="67"/>
        <end position="114"/>
    </location>
</feature>
<dbReference type="Pfam" id="PF00691">
    <property type="entry name" value="OmpA"/>
    <property type="match status" value="1"/>
</dbReference>
<keyword evidence="2 4" id="KW-0472">Membrane</keyword>
<evidence type="ECO:0000256" key="1">
    <source>
        <dbReference type="ARBA" id="ARBA00004442"/>
    </source>
</evidence>
<organism evidence="8 9">
    <name type="scientific">Propionivibrio dicarboxylicus</name>
    <dbReference type="NCBI Taxonomy" id="83767"/>
    <lineage>
        <taxon>Bacteria</taxon>
        <taxon>Pseudomonadati</taxon>
        <taxon>Pseudomonadota</taxon>
        <taxon>Betaproteobacteria</taxon>
        <taxon>Rhodocyclales</taxon>
        <taxon>Rhodocyclaceae</taxon>
        <taxon>Propionivibrio</taxon>
    </lineage>
</organism>
<evidence type="ECO:0000259" key="7">
    <source>
        <dbReference type="PROSITE" id="PS51123"/>
    </source>
</evidence>
<sequence length="227" mass="24251">MYANKLITAALLLAFGLATGSAVAADVKVYDKAPSVEELQRQLTGSDEGAPRSKPRTRAIVFGDAAPAPQEAAPPQAAPAPAPAPQAQAPRPQQTQSQGQAQAARPQPQQQSVQVGTNAIAFPINFRVNSSDIMPESIPFLESIAGLMQKDPGVRLMVEGHTDSSGSSARNNSLSRERAYSVVNYLIDHYRIDPTRLMPVGKGFSEPLEGLDASNPKNRRVQFRIIG</sequence>
<evidence type="ECO:0000256" key="6">
    <source>
        <dbReference type="SAM" id="SignalP"/>
    </source>
</evidence>
<dbReference type="AlphaFoldDB" id="A0A1G7W2P4"/>
<keyword evidence="9" id="KW-1185">Reference proteome</keyword>
<dbReference type="EMBL" id="FNCY01000001">
    <property type="protein sequence ID" value="SDG66285.1"/>
    <property type="molecule type" value="Genomic_DNA"/>
</dbReference>
<dbReference type="PROSITE" id="PS51123">
    <property type="entry name" value="OMPA_2"/>
    <property type="match status" value="1"/>
</dbReference>
<comment type="subcellular location">
    <subcellularLocation>
        <location evidence="1">Cell outer membrane</location>
    </subcellularLocation>
</comment>
<evidence type="ECO:0000256" key="3">
    <source>
        <dbReference type="ARBA" id="ARBA00023237"/>
    </source>
</evidence>
<evidence type="ECO:0000313" key="8">
    <source>
        <dbReference type="EMBL" id="SDG66285.1"/>
    </source>
</evidence>
<feature type="chain" id="PRO_5011781302" evidence="6">
    <location>
        <begin position="25"/>
        <end position="227"/>
    </location>
</feature>
<reference evidence="8 9" key="1">
    <citation type="submission" date="2016-10" db="EMBL/GenBank/DDBJ databases">
        <authorList>
            <person name="de Groot N.N."/>
        </authorList>
    </citation>
    <scope>NUCLEOTIDE SEQUENCE [LARGE SCALE GENOMIC DNA]</scope>
    <source>
        <strain evidence="8 9">DSM 5885</strain>
    </source>
</reference>
<dbReference type="PANTHER" id="PTHR30329:SF21">
    <property type="entry name" value="LIPOPROTEIN YIAD-RELATED"/>
    <property type="match status" value="1"/>
</dbReference>
<dbReference type="InterPro" id="IPR006665">
    <property type="entry name" value="OmpA-like"/>
</dbReference>
<feature type="domain" description="OmpA-like" evidence="7">
    <location>
        <begin position="113"/>
        <end position="227"/>
    </location>
</feature>